<keyword evidence="2" id="KW-0548">Nucleotidyltransferase</keyword>
<sequence length="285" mass="33064">MIKTSIRFFEDIPVRAVWEEETSKWWFCAVDIAEALTKSKNPRSYWNVIKRRNPQLSTICRQLKLTAKDGKRYLTDVVDEEGVNTVIAVIPSKKSLVFDKWLKGIGTSIDEKSKQKAYELFESGLINDIEVGTVKGLQQIHSYIFGGLYDFAGKIRSMNIAKGGFAFAPAMYLRENLELIEKMPEDTIENIVKKYVEMNVAHPFMEGNGRATRIWLDLILRSNLHTCTDWSRINKREYLDAMKESPVDSSHIFELIKDAQTLQIDDREIFMKGIDYSYYYEQIDE</sequence>
<dbReference type="InterPro" id="IPR003812">
    <property type="entry name" value="Fido"/>
</dbReference>
<keyword evidence="1" id="KW-0808">Transferase</keyword>
<evidence type="ECO:0000256" key="3">
    <source>
        <dbReference type="ARBA" id="ARBA00022741"/>
    </source>
</evidence>
<comment type="catalytic activity">
    <reaction evidence="6">
        <text>L-threonyl-[protein] + ATP = 3-O-(5'-adenylyl)-L-threonyl-[protein] + diphosphate</text>
        <dbReference type="Rhea" id="RHEA:54292"/>
        <dbReference type="Rhea" id="RHEA-COMP:11060"/>
        <dbReference type="Rhea" id="RHEA-COMP:13847"/>
        <dbReference type="ChEBI" id="CHEBI:30013"/>
        <dbReference type="ChEBI" id="CHEBI:30616"/>
        <dbReference type="ChEBI" id="CHEBI:33019"/>
        <dbReference type="ChEBI" id="CHEBI:138113"/>
        <dbReference type="EC" id="2.7.7.108"/>
    </reaction>
</comment>
<dbReference type="InterPro" id="IPR036597">
    <property type="entry name" value="Fido-like_dom_sf"/>
</dbReference>
<evidence type="ECO:0000256" key="1">
    <source>
        <dbReference type="ARBA" id="ARBA00022679"/>
    </source>
</evidence>
<dbReference type="EMBL" id="DVIU01000010">
    <property type="protein sequence ID" value="HIS35072.1"/>
    <property type="molecule type" value="Genomic_DNA"/>
</dbReference>
<dbReference type="Pfam" id="PF02498">
    <property type="entry name" value="Bro-N"/>
    <property type="match status" value="1"/>
</dbReference>
<evidence type="ECO:0000256" key="2">
    <source>
        <dbReference type="ARBA" id="ARBA00022695"/>
    </source>
</evidence>
<dbReference type="Pfam" id="PF02661">
    <property type="entry name" value="Fic"/>
    <property type="match status" value="1"/>
</dbReference>
<dbReference type="Gene3D" id="1.10.3290.10">
    <property type="entry name" value="Fido-like domain"/>
    <property type="match status" value="1"/>
</dbReference>
<evidence type="ECO:0000313" key="10">
    <source>
        <dbReference type="Proteomes" id="UP000823928"/>
    </source>
</evidence>
<evidence type="ECO:0000256" key="5">
    <source>
        <dbReference type="ARBA" id="ARBA00034531"/>
    </source>
</evidence>
<dbReference type="PROSITE" id="PS51459">
    <property type="entry name" value="FIDO"/>
    <property type="match status" value="1"/>
</dbReference>
<dbReference type="GO" id="GO:0051302">
    <property type="term" value="P:regulation of cell division"/>
    <property type="evidence" value="ECO:0007669"/>
    <property type="project" value="TreeGrafter"/>
</dbReference>
<dbReference type="EC" id="2.7.7.108" evidence="5"/>
<keyword evidence="3" id="KW-0547">Nucleotide-binding</keyword>
<dbReference type="SMART" id="SM01040">
    <property type="entry name" value="Bro-N"/>
    <property type="match status" value="1"/>
</dbReference>
<comment type="caution">
    <text evidence="9">The sequence shown here is derived from an EMBL/GenBank/DDBJ whole genome shotgun (WGS) entry which is preliminary data.</text>
</comment>
<name>A0A9D1JLK6_9BACT</name>
<evidence type="ECO:0000313" key="9">
    <source>
        <dbReference type="EMBL" id="HIS35072.1"/>
    </source>
</evidence>
<reference evidence="9" key="2">
    <citation type="journal article" date="2021" name="PeerJ">
        <title>Extensive microbial diversity within the chicken gut microbiome revealed by metagenomics and culture.</title>
        <authorList>
            <person name="Gilroy R."/>
            <person name="Ravi A."/>
            <person name="Getino M."/>
            <person name="Pursley I."/>
            <person name="Horton D.L."/>
            <person name="Alikhan N.F."/>
            <person name="Baker D."/>
            <person name="Gharbi K."/>
            <person name="Hall N."/>
            <person name="Watson M."/>
            <person name="Adriaenssens E.M."/>
            <person name="Foster-Nyarko E."/>
            <person name="Jarju S."/>
            <person name="Secka A."/>
            <person name="Antonio M."/>
            <person name="Oren A."/>
            <person name="Chaudhuri R.R."/>
            <person name="La Ragione R."/>
            <person name="Hildebrand F."/>
            <person name="Pallen M.J."/>
        </authorList>
    </citation>
    <scope>NUCLEOTIDE SEQUENCE</scope>
    <source>
        <strain evidence="9">6276</strain>
    </source>
</reference>
<reference evidence="9" key="1">
    <citation type="submission" date="2020-10" db="EMBL/GenBank/DDBJ databases">
        <authorList>
            <person name="Gilroy R."/>
        </authorList>
    </citation>
    <scope>NUCLEOTIDE SEQUENCE</scope>
    <source>
        <strain evidence="9">6276</strain>
    </source>
</reference>
<dbReference type="PANTHER" id="PTHR39560">
    <property type="entry name" value="PROTEIN ADENYLYLTRANSFERASE FIC-RELATED"/>
    <property type="match status" value="1"/>
</dbReference>
<dbReference type="InterPro" id="IPR003497">
    <property type="entry name" value="BRO_N_domain"/>
</dbReference>
<dbReference type="GO" id="GO:0070733">
    <property type="term" value="F:AMPylase activity"/>
    <property type="evidence" value="ECO:0007669"/>
    <property type="project" value="UniProtKB-EC"/>
</dbReference>
<protein>
    <recommendedName>
        <fullName evidence="5">protein adenylyltransferase</fullName>
        <ecNumber evidence="5">2.7.7.108</ecNumber>
    </recommendedName>
</protein>
<evidence type="ECO:0000256" key="6">
    <source>
        <dbReference type="ARBA" id="ARBA00047939"/>
    </source>
</evidence>
<accession>A0A9D1JLK6</accession>
<keyword evidence="4" id="KW-0067">ATP-binding</keyword>
<dbReference type="PANTHER" id="PTHR39560:SF1">
    <property type="entry name" value="PROTEIN ADENYLYLTRANSFERASE FIC-RELATED"/>
    <property type="match status" value="1"/>
</dbReference>
<dbReference type="Proteomes" id="UP000823928">
    <property type="component" value="Unassembled WGS sequence"/>
</dbReference>
<comment type="catalytic activity">
    <reaction evidence="7">
        <text>L-tyrosyl-[protein] + ATP = O-(5'-adenylyl)-L-tyrosyl-[protein] + diphosphate</text>
        <dbReference type="Rhea" id="RHEA:54288"/>
        <dbReference type="Rhea" id="RHEA-COMP:10136"/>
        <dbReference type="Rhea" id="RHEA-COMP:13846"/>
        <dbReference type="ChEBI" id="CHEBI:30616"/>
        <dbReference type="ChEBI" id="CHEBI:33019"/>
        <dbReference type="ChEBI" id="CHEBI:46858"/>
        <dbReference type="ChEBI" id="CHEBI:83624"/>
        <dbReference type="EC" id="2.7.7.108"/>
    </reaction>
</comment>
<dbReference type="NCBIfam" id="NF046029">
    <property type="entry name" value="ProtAdlyltaseNmFic"/>
    <property type="match status" value="1"/>
</dbReference>
<feature type="domain" description="Fido" evidence="8">
    <location>
        <begin position="132"/>
        <end position="258"/>
    </location>
</feature>
<evidence type="ECO:0000256" key="7">
    <source>
        <dbReference type="ARBA" id="ARBA00048696"/>
    </source>
</evidence>
<dbReference type="AlphaFoldDB" id="A0A9D1JLK6"/>
<organism evidence="9 10">
    <name type="scientific">Candidatus Scatousia excrementigallinarum</name>
    <dbReference type="NCBI Taxonomy" id="2840935"/>
    <lineage>
        <taxon>Bacteria</taxon>
        <taxon>Candidatus Scatousia</taxon>
    </lineage>
</organism>
<evidence type="ECO:0000259" key="8">
    <source>
        <dbReference type="PROSITE" id="PS51459"/>
    </source>
</evidence>
<dbReference type="SUPFAM" id="SSF140931">
    <property type="entry name" value="Fic-like"/>
    <property type="match status" value="1"/>
</dbReference>
<gene>
    <name evidence="9" type="ORF">IAC10_00375</name>
</gene>
<dbReference type="GO" id="GO:0005524">
    <property type="term" value="F:ATP binding"/>
    <property type="evidence" value="ECO:0007669"/>
    <property type="project" value="UniProtKB-KW"/>
</dbReference>
<evidence type="ECO:0000256" key="4">
    <source>
        <dbReference type="ARBA" id="ARBA00022840"/>
    </source>
</evidence>
<proteinExistence type="predicted"/>